<evidence type="ECO:0000313" key="2">
    <source>
        <dbReference type="Proteomes" id="UP000245412"/>
    </source>
</evidence>
<accession>A0AB73SZ56</accession>
<organism evidence="1 2">
    <name type="scientific">Murimonas intestini</name>
    <dbReference type="NCBI Taxonomy" id="1337051"/>
    <lineage>
        <taxon>Bacteria</taxon>
        <taxon>Bacillati</taxon>
        <taxon>Bacillota</taxon>
        <taxon>Clostridia</taxon>
        <taxon>Lachnospirales</taxon>
        <taxon>Lachnospiraceae</taxon>
        <taxon>Murimonas</taxon>
    </lineage>
</organism>
<reference evidence="1 2" key="1">
    <citation type="submission" date="2018-05" db="EMBL/GenBank/DDBJ databases">
        <authorList>
            <person name="Goeker M."/>
            <person name="Huntemann M."/>
            <person name="Clum A."/>
            <person name="Pillay M."/>
            <person name="Palaniappan K."/>
            <person name="Varghese N."/>
            <person name="Mikhailova N."/>
            <person name="Stamatis D."/>
            <person name="Reddy T."/>
            <person name="Daum C."/>
            <person name="Shapiro N."/>
            <person name="Ivanova N."/>
            <person name="Kyrpides N."/>
            <person name="Woyke T."/>
        </authorList>
    </citation>
    <scope>NUCLEOTIDE SEQUENCE [LARGE SCALE GENOMIC DNA]</scope>
    <source>
        <strain evidence="1 2">DSM 26524</strain>
    </source>
</reference>
<proteinExistence type="predicted"/>
<dbReference type="AlphaFoldDB" id="A0AB73SZ56"/>
<gene>
    <name evidence="1" type="ORF">C7383_11674</name>
</gene>
<name>A0AB73SZ56_9FIRM</name>
<protein>
    <recommendedName>
        <fullName evidence="3">Endosialidase</fullName>
    </recommendedName>
</protein>
<dbReference type="Proteomes" id="UP000245412">
    <property type="component" value="Unassembled WGS sequence"/>
</dbReference>
<evidence type="ECO:0000313" key="1">
    <source>
        <dbReference type="EMBL" id="PWJ72760.1"/>
    </source>
</evidence>
<evidence type="ECO:0008006" key="3">
    <source>
        <dbReference type="Google" id="ProtNLM"/>
    </source>
</evidence>
<dbReference type="RefSeq" id="WP_109748228.1">
    <property type="nucleotide sequence ID" value="NZ_CABJAT010000004.1"/>
</dbReference>
<sequence length="138" mass="15050">MSVVTELIRTEADGTISFGNYELIQKEKMDGYEHEGDLYKVKTYREITKLERNGMFVYESVPGTAVHGLSVTGDTMEFEVEGSEDAQITVQMEDGAEYSVYIDGADAGSVKANMGGKLVLSVELDPGRNAAIKIVKGN</sequence>
<comment type="caution">
    <text evidence="1">The sequence shown here is derived from an EMBL/GenBank/DDBJ whole genome shotgun (WGS) entry which is preliminary data.</text>
</comment>
<dbReference type="Gene3D" id="2.60.120.260">
    <property type="entry name" value="Galactose-binding domain-like"/>
    <property type="match status" value="1"/>
</dbReference>
<dbReference type="EMBL" id="QGGY01000016">
    <property type="protein sequence ID" value="PWJ72760.1"/>
    <property type="molecule type" value="Genomic_DNA"/>
</dbReference>
<keyword evidence="2" id="KW-1185">Reference proteome</keyword>